<dbReference type="Gene3D" id="3.30.40.10">
    <property type="entry name" value="Zinc/RING finger domain, C3HC4 (zinc finger)"/>
    <property type="match status" value="1"/>
</dbReference>
<dbReference type="SMART" id="SM00184">
    <property type="entry name" value="RING"/>
    <property type="match status" value="1"/>
</dbReference>
<keyword evidence="22" id="KW-1185">Reference proteome</keyword>
<dbReference type="Proteomes" id="UP001430953">
    <property type="component" value="Unassembled WGS sequence"/>
</dbReference>
<feature type="region of interest" description="Disordered" evidence="18">
    <location>
        <begin position="1170"/>
        <end position="1193"/>
    </location>
</feature>
<evidence type="ECO:0008006" key="23">
    <source>
        <dbReference type="Google" id="ProtNLM"/>
    </source>
</evidence>
<feature type="compositionally biased region" description="Basic residues" evidence="18">
    <location>
        <begin position="844"/>
        <end position="853"/>
    </location>
</feature>
<dbReference type="InterPro" id="IPR013083">
    <property type="entry name" value="Znf_RING/FYVE/PHD"/>
</dbReference>
<feature type="region of interest" description="Disordered" evidence="18">
    <location>
        <begin position="169"/>
        <end position="237"/>
    </location>
</feature>
<feature type="compositionally biased region" description="Polar residues" evidence="18">
    <location>
        <begin position="911"/>
        <end position="945"/>
    </location>
</feature>
<feature type="domain" description="BRCT" evidence="20">
    <location>
        <begin position="1486"/>
        <end position="1583"/>
    </location>
</feature>
<feature type="region of interest" description="Disordered" evidence="18">
    <location>
        <begin position="741"/>
        <end position="790"/>
    </location>
</feature>
<evidence type="ECO:0000256" key="10">
    <source>
        <dbReference type="ARBA" id="ARBA00022990"/>
    </source>
</evidence>
<evidence type="ECO:0000259" key="20">
    <source>
        <dbReference type="PROSITE" id="PS50172"/>
    </source>
</evidence>
<evidence type="ECO:0000313" key="21">
    <source>
        <dbReference type="EMBL" id="KAL0119375.1"/>
    </source>
</evidence>
<feature type="compositionally biased region" description="Basic and acidic residues" evidence="18">
    <location>
        <begin position="1140"/>
        <end position="1152"/>
    </location>
</feature>
<dbReference type="GO" id="GO:0045944">
    <property type="term" value="P:positive regulation of transcription by RNA polymerase II"/>
    <property type="evidence" value="ECO:0007669"/>
    <property type="project" value="TreeGrafter"/>
</dbReference>
<keyword evidence="16" id="KW-0539">Nucleus</keyword>
<feature type="compositionally biased region" description="Basic and acidic residues" evidence="18">
    <location>
        <begin position="832"/>
        <end position="843"/>
    </location>
</feature>
<dbReference type="InterPro" id="IPR031099">
    <property type="entry name" value="BRCA1-associated"/>
</dbReference>
<feature type="compositionally biased region" description="Polar residues" evidence="18">
    <location>
        <begin position="854"/>
        <end position="869"/>
    </location>
</feature>
<evidence type="ECO:0000256" key="9">
    <source>
        <dbReference type="ARBA" id="ARBA00022833"/>
    </source>
</evidence>
<dbReference type="PROSITE" id="PS50172">
    <property type="entry name" value="BRCT"/>
    <property type="match status" value="2"/>
</dbReference>
<evidence type="ECO:0000256" key="7">
    <source>
        <dbReference type="ARBA" id="ARBA00022771"/>
    </source>
</evidence>
<dbReference type="GO" id="GO:0004842">
    <property type="term" value="F:ubiquitin-protein transferase activity"/>
    <property type="evidence" value="ECO:0007669"/>
    <property type="project" value="InterPro"/>
</dbReference>
<evidence type="ECO:0000256" key="5">
    <source>
        <dbReference type="ARBA" id="ARBA00022737"/>
    </source>
</evidence>
<dbReference type="PROSITE" id="PS00518">
    <property type="entry name" value="ZF_RING_1"/>
    <property type="match status" value="1"/>
</dbReference>
<protein>
    <recommendedName>
        <fullName evidence="23">Breast cancer type 1 susceptibility protein-like protein</fullName>
    </recommendedName>
</protein>
<feature type="region of interest" description="Disordered" evidence="18">
    <location>
        <begin position="320"/>
        <end position="339"/>
    </location>
</feature>
<keyword evidence="5" id="KW-0677">Repeat</keyword>
<evidence type="ECO:0000259" key="19">
    <source>
        <dbReference type="PROSITE" id="PS50089"/>
    </source>
</evidence>
<organism evidence="21 22">
    <name type="scientific">Cardiocondyla obscurior</name>
    <dbReference type="NCBI Taxonomy" id="286306"/>
    <lineage>
        <taxon>Eukaryota</taxon>
        <taxon>Metazoa</taxon>
        <taxon>Ecdysozoa</taxon>
        <taxon>Arthropoda</taxon>
        <taxon>Hexapoda</taxon>
        <taxon>Insecta</taxon>
        <taxon>Pterygota</taxon>
        <taxon>Neoptera</taxon>
        <taxon>Endopterygota</taxon>
        <taxon>Hymenoptera</taxon>
        <taxon>Apocrita</taxon>
        <taxon>Aculeata</taxon>
        <taxon>Formicoidea</taxon>
        <taxon>Formicidae</taxon>
        <taxon>Myrmicinae</taxon>
        <taxon>Cardiocondyla</taxon>
    </lineage>
</organism>
<dbReference type="PRINTS" id="PR00493">
    <property type="entry name" value="BRSTCANCERI"/>
</dbReference>
<proteinExistence type="predicted"/>
<dbReference type="EMBL" id="JADYXP020000007">
    <property type="protein sequence ID" value="KAL0119375.1"/>
    <property type="molecule type" value="Genomic_DNA"/>
</dbReference>
<feature type="compositionally biased region" description="Polar residues" evidence="18">
    <location>
        <begin position="1018"/>
        <end position="1034"/>
    </location>
</feature>
<dbReference type="FunFam" id="3.40.50.10190:FF:000006">
    <property type="entry name" value="Breast cancer type 1 susceptibility protein homolog"/>
    <property type="match status" value="1"/>
</dbReference>
<keyword evidence="9" id="KW-0862">Zinc</keyword>
<feature type="compositionally biased region" description="Polar residues" evidence="18">
    <location>
        <begin position="524"/>
        <end position="535"/>
    </location>
</feature>
<feature type="compositionally biased region" description="Basic residues" evidence="18">
    <location>
        <begin position="323"/>
        <end position="334"/>
    </location>
</feature>
<keyword evidence="15" id="KW-0234">DNA repair</keyword>
<evidence type="ECO:0000256" key="8">
    <source>
        <dbReference type="ARBA" id="ARBA00022832"/>
    </source>
</evidence>
<keyword evidence="12" id="KW-0010">Activator</keyword>
<dbReference type="PANTHER" id="PTHR13763:SF0">
    <property type="entry name" value="BREAST CANCER TYPE 1 SUSCEPTIBILITY PROTEIN"/>
    <property type="match status" value="1"/>
</dbReference>
<feature type="region of interest" description="Disordered" evidence="18">
    <location>
        <begin position="1"/>
        <end position="26"/>
    </location>
</feature>
<dbReference type="GO" id="GO:0006633">
    <property type="term" value="P:fatty acid biosynthetic process"/>
    <property type="evidence" value="ECO:0007669"/>
    <property type="project" value="UniProtKB-KW"/>
</dbReference>
<dbReference type="PANTHER" id="PTHR13763">
    <property type="entry name" value="BREAST CANCER TYPE 1 SUSCEPTIBILITY PROTEIN BRCA1"/>
    <property type="match status" value="1"/>
</dbReference>
<evidence type="ECO:0000256" key="6">
    <source>
        <dbReference type="ARBA" id="ARBA00022763"/>
    </source>
</evidence>
<dbReference type="Pfam" id="PF13923">
    <property type="entry name" value="zf-C3HC4_2"/>
    <property type="match status" value="1"/>
</dbReference>
<dbReference type="GO" id="GO:0031436">
    <property type="term" value="C:BRCA1-BARD1 complex"/>
    <property type="evidence" value="ECO:0007669"/>
    <property type="project" value="TreeGrafter"/>
</dbReference>
<comment type="subcellular location">
    <subcellularLocation>
        <location evidence="1">Nucleus</location>
    </subcellularLocation>
</comment>
<dbReference type="InterPro" id="IPR017907">
    <property type="entry name" value="Znf_RING_CS"/>
</dbReference>
<dbReference type="SUPFAM" id="SSF57850">
    <property type="entry name" value="RING/U-box"/>
    <property type="match status" value="1"/>
</dbReference>
<dbReference type="Gene3D" id="3.40.50.10190">
    <property type="entry name" value="BRCT domain"/>
    <property type="match status" value="2"/>
</dbReference>
<evidence type="ECO:0000256" key="13">
    <source>
        <dbReference type="ARBA" id="ARBA00023160"/>
    </source>
</evidence>
<feature type="domain" description="RING-type" evidence="19">
    <location>
        <begin position="47"/>
        <end position="86"/>
    </location>
</feature>
<feature type="region of interest" description="Disordered" evidence="18">
    <location>
        <begin position="818"/>
        <end position="873"/>
    </location>
</feature>
<feature type="region of interest" description="Disordered" evidence="18">
    <location>
        <begin position="1225"/>
        <end position="1273"/>
    </location>
</feature>
<keyword evidence="6" id="KW-0227">DNA damage</keyword>
<accession>A0AAW2FVZ9</accession>
<reference evidence="21 22" key="1">
    <citation type="submission" date="2023-03" db="EMBL/GenBank/DDBJ databases">
        <title>High recombination rates correlate with genetic variation in Cardiocondyla obscurior ants.</title>
        <authorList>
            <person name="Errbii M."/>
        </authorList>
    </citation>
    <scope>NUCLEOTIDE SEQUENCE [LARGE SCALE GENOMIC DNA]</scope>
    <source>
        <strain evidence="21">Alpha-2009</strain>
        <tissue evidence="21">Whole body</tissue>
    </source>
</reference>
<name>A0AAW2FVZ9_9HYME</name>
<dbReference type="Pfam" id="PF00533">
    <property type="entry name" value="BRCT"/>
    <property type="match status" value="1"/>
</dbReference>
<feature type="compositionally biased region" description="Basic and acidic residues" evidence="18">
    <location>
        <begin position="216"/>
        <end position="227"/>
    </location>
</feature>
<feature type="domain" description="BRCT" evidence="20">
    <location>
        <begin position="1371"/>
        <end position="1468"/>
    </location>
</feature>
<keyword evidence="2" id="KW-1017">Isopeptide bond</keyword>
<evidence type="ECO:0000256" key="3">
    <source>
        <dbReference type="ARBA" id="ARBA00022516"/>
    </source>
</evidence>
<dbReference type="GO" id="GO:0003677">
    <property type="term" value="F:DNA binding"/>
    <property type="evidence" value="ECO:0007669"/>
    <property type="project" value="InterPro"/>
</dbReference>
<keyword evidence="14" id="KW-0233">DNA recombination</keyword>
<dbReference type="InterPro" id="IPR001841">
    <property type="entry name" value="Znf_RING"/>
</dbReference>
<feature type="region of interest" description="Disordered" evidence="18">
    <location>
        <begin position="897"/>
        <end position="963"/>
    </location>
</feature>
<feature type="region of interest" description="Disordered" evidence="18">
    <location>
        <begin position="1018"/>
        <end position="1040"/>
    </location>
</feature>
<feature type="compositionally biased region" description="Polar residues" evidence="18">
    <location>
        <begin position="1225"/>
        <end position="1240"/>
    </location>
</feature>
<keyword evidence="4" id="KW-0479">Metal-binding</keyword>
<evidence type="ECO:0000256" key="4">
    <source>
        <dbReference type="ARBA" id="ARBA00022723"/>
    </source>
</evidence>
<dbReference type="InterPro" id="IPR001357">
    <property type="entry name" value="BRCT_dom"/>
</dbReference>
<evidence type="ECO:0000256" key="11">
    <source>
        <dbReference type="ARBA" id="ARBA00023098"/>
    </source>
</evidence>
<dbReference type="GO" id="GO:0070531">
    <property type="term" value="C:BRCA1-A complex"/>
    <property type="evidence" value="ECO:0007669"/>
    <property type="project" value="TreeGrafter"/>
</dbReference>
<feature type="region of interest" description="Disordered" evidence="18">
    <location>
        <begin position="518"/>
        <end position="542"/>
    </location>
</feature>
<dbReference type="InterPro" id="IPR011364">
    <property type="entry name" value="BRCA1"/>
</dbReference>
<comment type="caution">
    <text evidence="21">The sequence shown here is derived from an EMBL/GenBank/DDBJ whole genome shotgun (WGS) entry which is preliminary data.</text>
</comment>
<dbReference type="GO" id="GO:0008270">
    <property type="term" value="F:zinc ion binding"/>
    <property type="evidence" value="ECO:0007669"/>
    <property type="project" value="UniProtKB-KW"/>
</dbReference>
<evidence type="ECO:0000256" key="16">
    <source>
        <dbReference type="ARBA" id="ARBA00023242"/>
    </source>
</evidence>
<evidence type="ECO:0000256" key="14">
    <source>
        <dbReference type="ARBA" id="ARBA00023172"/>
    </source>
</evidence>
<evidence type="ECO:0000256" key="18">
    <source>
        <dbReference type="SAM" id="MobiDB-lite"/>
    </source>
</evidence>
<keyword evidence="3" id="KW-0444">Lipid biosynthesis</keyword>
<keyword evidence="11" id="KW-0443">Lipid metabolism</keyword>
<keyword evidence="7 17" id="KW-0863">Zinc-finger</keyword>
<gene>
    <name evidence="21" type="ORF">PUN28_007710</name>
</gene>
<evidence type="ECO:0000313" key="22">
    <source>
        <dbReference type="Proteomes" id="UP001430953"/>
    </source>
</evidence>
<dbReference type="SMART" id="SM00292">
    <property type="entry name" value="BRCT"/>
    <property type="match status" value="2"/>
</dbReference>
<evidence type="ECO:0000256" key="1">
    <source>
        <dbReference type="ARBA" id="ARBA00004123"/>
    </source>
</evidence>
<dbReference type="PROSITE" id="PS50089">
    <property type="entry name" value="ZF_RING_2"/>
    <property type="match status" value="1"/>
</dbReference>
<feature type="compositionally biased region" description="Low complexity" evidence="18">
    <location>
        <begin position="777"/>
        <end position="790"/>
    </location>
</feature>
<keyword evidence="8" id="KW-0276">Fatty acid metabolism</keyword>
<evidence type="ECO:0000256" key="12">
    <source>
        <dbReference type="ARBA" id="ARBA00023159"/>
    </source>
</evidence>
<evidence type="ECO:0000256" key="17">
    <source>
        <dbReference type="PROSITE-ProRule" id="PRU00175"/>
    </source>
</evidence>
<evidence type="ECO:0000256" key="15">
    <source>
        <dbReference type="ARBA" id="ARBA00023204"/>
    </source>
</evidence>
<keyword evidence="13" id="KW-0275">Fatty acid biosynthesis</keyword>
<feature type="region of interest" description="Disordered" evidence="18">
    <location>
        <begin position="1113"/>
        <end position="1152"/>
    </location>
</feature>
<sequence>MCSRALSKYSLTTTEEPRLSGTMSDQSRNDIDRLAKVINNLQKALNCTICEELMKEPTKTRCGHSFCKTCIGRILQRKSAHCPICKTSLNKRKISKDDHLQICIEKFNVLVAAIEFDSHIVILPHSTRTQTDNLSASHNLEIEALSNSFDDDMLHSSTDIKIRTWLHSFPDNPTAEENEMPIKDDKARPTNPISDESDEVQQDSISASRRPRQDRKRSTDCPKRIDEDGAGSQVGKETSQIGEVIEIDSGLKYKTIHAKVRMKNQREKIVRSNPATAPSQDNLSSTAAVHDQIASLNVPVASTSAEQSTSNWSRVMNVGKEMKRAKKRKVKKLHVSTEKSKTSPKIINDILLTPNSKYNSNAIRMLDNKKKSDISTHLEFSDKKENAIDKSLNLSDKSIKSFNETNHLKLHNKNLSNSTKSLLNDSYITLEEGRKIRIINLNNDEMNKIIGFGSNAENLECSENIRCKENDSNALLQERLSGLTPKKLNESVQKITCDVSRTSADNFSSSCLSTEKRSVKSRESSNVQRTPDKATSSLNKSRLSLRKKSELNNCDSPPLSDIPLSCRQIKKTDINSTSNSTRSESIPNRSYVKFLQLGTLVKRHNVKYLFLGTTKRERSMLANVQISSVYNMQQLFNKPDMRTEIFFDQWRDSQNSNKITMVENNSSANNTDKRPIHGTNARTCSETSNAIKLLSPDKDSQLKFLTIDSPVNEREKVKCAGPIKSAIKGNNFSEMESSRFAESTMGCTRKPSVESPCKKRKRTKCTGNRELFEDGSNDGNDSNHSDSSQSTLKLDAYNEMEASLDAKKSRLYFADDQNVSSSSLEEQGAFEKIPKMSRSDTKPKSTHIKKKLKSSQSDNQCTRRNVSTVETKKHRIRPDDFELNDANCLDEDQRIPNTVDKWSSKRDKTQNKLTKGSKNTQNSGKSVGNPSEENSEGHQSSSASNALEMKTDKSVKSNQKSCTKESYNFESSSLFNSENIDYIMQQSLKTDVTSKKIMEPTNDDIINRVLEIDQMRNNFGTSQPLNSSLQNPRANQREKDNEKDLLQDNFDDIIASVEQPQSDEIIVCTESSARNLNRPVAKQKTSNYLAMTDEPIVQQTPIISLSSTNDMFEDQSSKNIKKPSMNTTSKTRAKKNVASDQKKHVDSRERKESLTECNISIESVNQLQVDDDEMRKPKTTGNISNAKDDTSELDSTMNITQHQIELQMFEKDLFGVPAQNQTKVTKIISQDDPSLKQQSTPKKRKQNSSNKNTRPGEHSADEDDVVENTPEKKTKKCVNAKAIELKNIVKIEPSWPVTPSTSRPCEINLSSLETPTANMFRMCPSAQSTPIAYSSIVTKNRSDIFKKTKSERIESRNILLARQMNTKTPENVAHQFNKRDLCFACSGLSEAQINVVKKLVTIYNANYVSQFNRNVTHVIMKTTGEENVVETTLKCLQGIAHRKWIVSFRWVEDCIKQQKLLNELPYEVTTLSDIGINTGPRNSRLREKDLFEGFTFLCVGPYNNVSLSEYQDMLVATGARVVESFDIFAKLEGMKGVVIQDDVHDEKEIEHWYRTAKAAPISAEWIVQCIIHYKVFNITPYMLSSKDYYAIGYPRDIVDEEESYYDV</sequence>
<keyword evidence="10" id="KW-0007">Acetylation</keyword>
<evidence type="ECO:0000256" key="2">
    <source>
        <dbReference type="ARBA" id="ARBA00022499"/>
    </source>
</evidence>
<dbReference type="SUPFAM" id="SSF52113">
    <property type="entry name" value="BRCT domain"/>
    <property type="match status" value="2"/>
</dbReference>
<dbReference type="GO" id="GO:0000724">
    <property type="term" value="P:double-strand break repair via homologous recombination"/>
    <property type="evidence" value="ECO:0007669"/>
    <property type="project" value="TreeGrafter"/>
</dbReference>
<dbReference type="InterPro" id="IPR036420">
    <property type="entry name" value="BRCT_dom_sf"/>
</dbReference>